<evidence type="ECO:0000256" key="1">
    <source>
        <dbReference type="SAM" id="MobiDB-lite"/>
    </source>
</evidence>
<keyword evidence="3" id="KW-1185">Reference proteome</keyword>
<dbReference type="PANTHER" id="PTHR35087:SF1">
    <property type="entry name" value="RIKEN CDNA 4930505A04 GENE"/>
    <property type="match status" value="1"/>
</dbReference>
<gene>
    <name evidence="2" type="ORF">RRG08_001996</name>
</gene>
<feature type="compositionally biased region" description="Polar residues" evidence="1">
    <location>
        <begin position="339"/>
        <end position="354"/>
    </location>
</feature>
<feature type="compositionally biased region" description="Polar residues" evidence="1">
    <location>
        <begin position="280"/>
        <end position="289"/>
    </location>
</feature>
<name>A0AAE1BAF7_9GAST</name>
<feature type="region of interest" description="Disordered" evidence="1">
    <location>
        <begin position="334"/>
        <end position="359"/>
    </location>
</feature>
<feature type="region of interest" description="Disordered" evidence="1">
    <location>
        <begin position="248"/>
        <end position="307"/>
    </location>
</feature>
<dbReference type="AlphaFoldDB" id="A0AAE1BAF7"/>
<dbReference type="InterPro" id="IPR031365">
    <property type="entry name" value="CMIP6"/>
</dbReference>
<evidence type="ECO:0000313" key="2">
    <source>
        <dbReference type="EMBL" id="KAK3802734.1"/>
    </source>
</evidence>
<sequence length="377" mass="42594">MTLFMPPIQRKKKVDEKYNPDTFRVMSEDAVSDHPKYKPLPYRASFEPRTPTPKAKAADKDPLPDILPIDSLRPLKSTRVLPQSLLDYRAHRPQAKACGFLDRNVRFLNEPVCNVYTKPVQHEEAKWWPSRINSGSLLVPPYAEDTHYRADFSLKHGERPNGSGRHTAHVNREAALGSIPVNYLREQDGSQRFYKEGLSYEHMYNSRADPNYPIRGKRHGAFIWNRMDPLSQQKFINYHLRLNEEEKQAQLTGEEGPMALQQKTGSAPVIRSANHKQDFSKNCSSSGQPHSPLKRRQSSEKSLISPKSFATSVMKPDEKANCNGATEVVLDQMPLPTAPQDNNPEISVPSTAPQCTPPVAKSKELFTNETVQESASP</sequence>
<dbReference type="PANTHER" id="PTHR35087">
    <property type="entry name" value="SIMILAR TO HYPOTHETICAL PROTEIN FLJ40298"/>
    <property type="match status" value="1"/>
</dbReference>
<dbReference type="Proteomes" id="UP001283361">
    <property type="component" value="Unassembled WGS sequence"/>
</dbReference>
<dbReference type="Pfam" id="PF15667">
    <property type="entry name" value="CMIP6"/>
    <property type="match status" value="1"/>
</dbReference>
<organism evidence="2 3">
    <name type="scientific">Elysia crispata</name>
    <name type="common">lettuce slug</name>
    <dbReference type="NCBI Taxonomy" id="231223"/>
    <lineage>
        <taxon>Eukaryota</taxon>
        <taxon>Metazoa</taxon>
        <taxon>Spiralia</taxon>
        <taxon>Lophotrochozoa</taxon>
        <taxon>Mollusca</taxon>
        <taxon>Gastropoda</taxon>
        <taxon>Heterobranchia</taxon>
        <taxon>Euthyneura</taxon>
        <taxon>Panpulmonata</taxon>
        <taxon>Sacoglossa</taxon>
        <taxon>Placobranchoidea</taxon>
        <taxon>Plakobranchidae</taxon>
        <taxon>Elysia</taxon>
    </lineage>
</organism>
<evidence type="ECO:0000313" key="3">
    <source>
        <dbReference type="Proteomes" id="UP001283361"/>
    </source>
</evidence>
<feature type="region of interest" description="Disordered" evidence="1">
    <location>
        <begin position="29"/>
        <end position="69"/>
    </location>
</feature>
<proteinExistence type="predicted"/>
<accession>A0AAE1BAF7</accession>
<comment type="caution">
    <text evidence="2">The sequence shown here is derived from an EMBL/GenBank/DDBJ whole genome shotgun (WGS) entry which is preliminary data.</text>
</comment>
<reference evidence="2" key="1">
    <citation type="journal article" date="2023" name="G3 (Bethesda)">
        <title>A reference genome for the long-term kleptoplast-retaining sea slug Elysia crispata morphotype clarki.</title>
        <authorList>
            <person name="Eastman K.E."/>
            <person name="Pendleton A.L."/>
            <person name="Shaikh M.A."/>
            <person name="Suttiyut T."/>
            <person name="Ogas R."/>
            <person name="Tomko P."/>
            <person name="Gavelis G."/>
            <person name="Widhalm J.R."/>
            <person name="Wisecaver J.H."/>
        </authorList>
    </citation>
    <scope>NUCLEOTIDE SEQUENCE</scope>
    <source>
        <strain evidence="2">ECLA1</strain>
    </source>
</reference>
<protein>
    <submittedName>
        <fullName evidence="2">Uncharacterized protein</fullName>
    </submittedName>
</protein>
<dbReference type="EMBL" id="JAWDGP010000218">
    <property type="protein sequence ID" value="KAK3802734.1"/>
    <property type="molecule type" value="Genomic_DNA"/>
</dbReference>